<dbReference type="EMBL" id="UINC01044872">
    <property type="protein sequence ID" value="SVB50914.1"/>
    <property type="molecule type" value="Genomic_DNA"/>
</dbReference>
<dbReference type="AlphaFoldDB" id="A0A382ELD9"/>
<protein>
    <submittedName>
        <fullName evidence="1">Uncharacterized protein</fullName>
    </submittedName>
</protein>
<feature type="non-terminal residue" evidence="1">
    <location>
        <position position="23"/>
    </location>
</feature>
<organism evidence="1">
    <name type="scientific">marine metagenome</name>
    <dbReference type="NCBI Taxonomy" id="408172"/>
    <lineage>
        <taxon>unclassified sequences</taxon>
        <taxon>metagenomes</taxon>
        <taxon>ecological metagenomes</taxon>
    </lineage>
</organism>
<evidence type="ECO:0000313" key="1">
    <source>
        <dbReference type="EMBL" id="SVB50914.1"/>
    </source>
</evidence>
<name>A0A382ELD9_9ZZZZ</name>
<accession>A0A382ELD9</accession>
<sequence>MELINKIADTLYQNLASKFGEVN</sequence>
<proteinExistence type="predicted"/>
<gene>
    <name evidence="1" type="ORF">METZ01_LOCUS203768</name>
</gene>
<reference evidence="1" key="1">
    <citation type="submission" date="2018-05" db="EMBL/GenBank/DDBJ databases">
        <authorList>
            <person name="Lanie J.A."/>
            <person name="Ng W.-L."/>
            <person name="Kazmierczak K.M."/>
            <person name="Andrzejewski T.M."/>
            <person name="Davidsen T.M."/>
            <person name="Wayne K.J."/>
            <person name="Tettelin H."/>
            <person name="Glass J.I."/>
            <person name="Rusch D."/>
            <person name="Podicherti R."/>
            <person name="Tsui H.-C.T."/>
            <person name="Winkler M.E."/>
        </authorList>
    </citation>
    <scope>NUCLEOTIDE SEQUENCE</scope>
</reference>